<dbReference type="CDD" id="cd24004">
    <property type="entry name" value="ASKHA_NBD_PilM-like"/>
    <property type="match status" value="1"/>
</dbReference>
<sequence length="866" mass="92402">MPRTRKTSAKTKELKNLATEAIVSEAASGESVPPSETETAGTQTAAPAAPDAAKTREETAASADDTAAVAAKDEANGAADEAPGDTAKPAAKKRGRKPAAKTATRSTRAKGTKAAAKKTTKRTVKKAAVEPSTAGTKKKPHGEPIFALDIGTRSIIGIVAEKLDNEQMRILATVRREHKTRAMLDGQIHDVPQVADLIREVKRELEKTTGPLKSASVAAAGRALYTMTAEASVEINGVITDEQQRALDFSGVQAAQAKLANSKDIEDPGRYYCVGYSTIQYTLDDIPLKSLVGQRGKTARATVIATFLPRQVIDSMQSALRDVGLEMHALTLEPIAAINVLIPPTMRHLNLVLVDIGAGTSDVAITKNGSIIAYGMVPLAGDEITEAISQRYLLDFNVAEEVKRNASAGRESKFTDILGTEYDLGPSDVIGPIMPNIQNLADSIARQVLELNGDSPQAVMLVGGGSQTPGLAALVSKALSVPENRVAVRHPESVIGVEAIPEELQTPDAVTPLGILKIASINLLHFLSVYVNEQEINLFNFRDLTVSDALLNAGIQLKKYNGRPGLGLMVTVNGEKKFFPGSLPSMAILKLDGEDTTLDALVKAGCRITVAHGKDGETPEVRLADVLQIEPDFPLEINGKETHIHQAAYVNGEAAKPDRLLADNDIVESKEPRTLGEALKAAGYPPTGRKIRYTLNDNNAQYVVSPEILLNDAPATISEPIHEGDRIEYQMTAEPKLSDVLDISRLQAAVTITYNDQEYEIPSASLELEVNGHKASPGTYLEDGSVVYYRISEKKATTVNEALLAVGFEPPPATSRVSVSIFVNRRPVVFTDPIKNGDRLDIVIKPLPAPTTPAGFSGIPGTAAQS</sequence>
<feature type="compositionally biased region" description="Low complexity" evidence="1">
    <location>
        <begin position="37"/>
        <end position="52"/>
    </location>
</feature>
<feature type="region of interest" description="Disordered" evidence="1">
    <location>
        <begin position="1"/>
        <end position="140"/>
    </location>
</feature>
<dbReference type="KEGG" id="ssg:Selsp_0571"/>
<dbReference type="eggNOG" id="COG0849">
    <property type="taxonomic scope" value="Bacteria"/>
</dbReference>
<reference evidence="3 6" key="2">
    <citation type="submission" date="2011-04" db="EMBL/GenBank/DDBJ databases">
        <title>The complete genome of Selenomonas sputigena DSM 20758.</title>
        <authorList>
            <consortium name="US DOE Joint Genome Institute (JGI-PGF)"/>
            <person name="Lucas S."/>
            <person name="Copeland A."/>
            <person name="Lapidus A."/>
            <person name="Bruce D."/>
            <person name="Goodwin L."/>
            <person name="Pitluck S."/>
            <person name="Peters L."/>
            <person name="Kyrpides N."/>
            <person name="Mavromatis K."/>
            <person name="Ivanova N."/>
            <person name="Ovchinnikova G."/>
            <person name="Teshima H."/>
            <person name="Detter J.C."/>
            <person name="Tapia R."/>
            <person name="Han C."/>
            <person name="Land M."/>
            <person name="Hauser L."/>
            <person name="Markowitz V."/>
            <person name="Cheng J.-F."/>
            <person name="Hugenholtz P."/>
            <person name="Woyke T."/>
            <person name="Wu D."/>
            <person name="Gronow S."/>
            <person name="Wellnitz S."/>
            <person name="Schneider S."/>
            <person name="Klenk H.-P."/>
            <person name="Eisen J.A."/>
        </authorList>
    </citation>
    <scope>NUCLEOTIDE SEQUENCE [LARGE SCALE GENOMIC DNA]</scope>
    <source>
        <strain evidence="3">ATCC 35185</strain>
        <strain evidence="6">ATCC 35185 / DSM 20758 / VPI D19B-28</strain>
    </source>
</reference>
<evidence type="ECO:0000313" key="3">
    <source>
        <dbReference type="EMBL" id="AEB99543.1"/>
    </source>
</evidence>
<dbReference type="HOGENOM" id="CLU_010661_0_0_9"/>
<dbReference type="Proteomes" id="UP000003505">
    <property type="component" value="Unassembled WGS sequence"/>
</dbReference>
<evidence type="ECO:0000313" key="4">
    <source>
        <dbReference type="EMBL" id="EEX76573.1"/>
    </source>
</evidence>
<feature type="domain" description="SHS2" evidence="2">
    <location>
        <begin position="145"/>
        <end position="341"/>
    </location>
</feature>
<protein>
    <submittedName>
        <fullName evidence="3 4">Cell division protein FtsA</fullName>
    </submittedName>
</protein>
<evidence type="ECO:0000259" key="2">
    <source>
        <dbReference type="SMART" id="SM00842"/>
    </source>
</evidence>
<dbReference type="PANTHER" id="PTHR32432:SF3">
    <property type="entry name" value="ETHANOLAMINE UTILIZATION PROTEIN EUTJ"/>
    <property type="match status" value="1"/>
</dbReference>
<evidence type="ECO:0000313" key="6">
    <source>
        <dbReference type="Proteomes" id="UP000011124"/>
    </source>
</evidence>
<dbReference type="Gene3D" id="3.30.420.40">
    <property type="match status" value="2"/>
</dbReference>
<evidence type="ECO:0000313" key="5">
    <source>
        <dbReference type="Proteomes" id="UP000003505"/>
    </source>
</evidence>
<dbReference type="InterPro" id="IPR050696">
    <property type="entry name" value="FtsA/MreB"/>
</dbReference>
<dbReference type="EMBL" id="ACKP02000048">
    <property type="protein sequence ID" value="EEX76573.1"/>
    <property type="molecule type" value="Genomic_DNA"/>
</dbReference>
<proteinExistence type="predicted"/>
<reference evidence="4 5" key="1">
    <citation type="submission" date="2009-09" db="EMBL/GenBank/DDBJ databases">
        <authorList>
            <person name="Weinstock G."/>
            <person name="Sodergren E."/>
            <person name="Clifton S."/>
            <person name="Fulton L."/>
            <person name="Fulton B."/>
            <person name="Courtney L."/>
            <person name="Fronick C."/>
            <person name="Harrison M."/>
            <person name="Strong C."/>
            <person name="Farmer C."/>
            <person name="Delahaunty K."/>
            <person name="Markovic C."/>
            <person name="Hall O."/>
            <person name="Minx P."/>
            <person name="Tomlinson C."/>
            <person name="Mitreva M."/>
            <person name="Nelson J."/>
            <person name="Hou S."/>
            <person name="Wollam A."/>
            <person name="Pepin K.H."/>
            <person name="Johnson M."/>
            <person name="Bhonagiri V."/>
            <person name="Nash W.E."/>
            <person name="Warren W."/>
            <person name="Chinwalla A."/>
            <person name="Mardis E.R."/>
            <person name="Wilson R.K."/>
        </authorList>
    </citation>
    <scope>NUCLEOTIDE SEQUENCE [LARGE SCALE GENOMIC DNA]</scope>
    <source>
        <strain evidence="4">ATCC 35185</strain>
        <strain evidence="5">ATCC 35185 / DSM 20758 / VPI D19B-28</strain>
    </source>
</reference>
<feature type="compositionally biased region" description="Basic residues" evidence="1">
    <location>
        <begin position="90"/>
        <end position="99"/>
    </location>
</feature>
<dbReference type="InterPro" id="IPR043129">
    <property type="entry name" value="ATPase_NBD"/>
</dbReference>
<dbReference type="Pfam" id="PF14450">
    <property type="entry name" value="FtsA"/>
    <property type="match status" value="1"/>
</dbReference>
<feature type="compositionally biased region" description="Basic residues" evidence="1">
    <location>
        <begin position="107"/>
        <end position="125"/>
    </location>
</feature>
<gene>
    <name evidence="3" type="ordered locus">Selsp_0571</name>
    <name evidence="4" type="ORF">SELSPUOL_02099</name>
</gene>
<dbReference type="PANTHER" id="PTHR32432">
    <property type="entry name" value="CELL DIVISION PROTEIN FTSA-RELATED"/>
    <property type="match status" value="1"/>
</dbReference>
<dbReference type="EMBL" id="CP002637">
    <property type="protein sequence ID" value="AEB99543.1"/>
    <property type="molecule type" value="Genomic_DNA"/>
</dbReference>
<keyword evidence="6" id="KW-1185">Reference proteome</keyword>
<keyword evidence="4" id="KW-0132">Cell division</keyword>
<dbReference type="OrthoDB" id="9768127at2"/>
<organism evidence="4 5">
    <name type="scientific">Selenomonas sputigena (strain ATCC 35185 / DSM 20758 / CCUG 44933 / VPI D19B-28)</name>
    <dbReference type="NCBI Taxonomy" id="546271"/>
    <lineage>
        <taxon>Bacteria</taxon>
        <taxon>Bacillati</taxon>
        <taxon>Bacillota</taxon>
        <taxon>Negativicutes</taxon>
        <taxon>Selenomonadales</taxon>
        <taxon>Selenomonadaceae</taxon>
        <taxon>Selenomonas</taxon>
    </lineage>
</organism>
<dbReference type="STRING" id="546271.Selsp_0571"/>
<dbReference type="SMART" id="SM00842">
    <property type="entry name" value="FtsA"/>
    <property type="match status" value="1"/>
</dbReference>
<keyword evidence="4" id="KW-0131">Cell cycle</keyword>
<dbReference type="SUPFAM" id="SSF53067">
    <property type="entry name" value="Actin-like ATPase domain"/>
    <property type="match status" value="2"/>
</dbReference>
<accession>C9LX96</accession>
<dbReference type="RefSeq" id="WP_006193423.1">
    <property type="nucleotide sequence ID" value="NC_015437.1"/>
</dbReference>
<dbReference type="InterPro" id="IPR003494">
    <property type="entry name" value="SHS2_FtsA"/>
</dbReference>
<dbReference type="AlphaFoldDB" id="C9LX96"/>
<dbReference type="GO" id="GO:0051301">
    <property type="term" value="P:cell division"/>
    <property type="evidence" value="ECO:0007669"/>
    <property type="project" value="UniProtKB-KW"/>
</dbReference>
<feature type="compositionally biased region" description="Low complexity" evidence="1">
    <location>
        <begin position="60"/>
        <end position="70"/>
    </location>
</feature>
<evidence type="ECO:0000256" key="1">
    <source>
        <dbReference type="SAM" id="MobiDB-lite"/>
    </source>
</evidence>
<dbReference type="Proteomes" id="UP000011124">
    <property type="component" value="Chromosome"/>
</dbReference>
<name>C9LX96_SELS3</name>